<dbReference type="InterPro" id="IPR011035">
    <property type="entry name" value="Ribosomal_bL25/Gln-tRNA_synth"/>
</dbReference>
<dbReference type="InterPro" id="IPR020057">
    <property type="entry name" value="Ribosomal_bL25_b-dom"/>
</dbReference>
<reference evidence="7 8" key="1">
    <citation type="submission" date="2018-02" db="EMBL/GenBank/DDBJ databases">
        <title>Genomic Encyclopedia of Archaeal and Bacterial Type Strains, Phase II (KMG-II): from individual species to whole genera.</title>
        <authorList>
            <person name="Goeker M."/>
        </authorList>
    </citation>
    <scope>NUCLEOTIDE SEQUENCE [LARGE SCALE GENOMIC DNA]</scope>
    <source>
        <strain evidence="7 8">DSM 3808</strain>
    </source>
</reference>
<evidence type="ECO:0000313" key="8">
    <source>
        <dbReference type="Proteomes" id="UP000237749"/>
    </source>
</evidence>
<feature type="domain" description="Large ribosomal subunit protein bL25 beta" evidence="6">
    <location>
        <begin position="113"/>
        <end position="178"/>
    </location>
</feature>
<evidence type="ECO:0000256" key="1">
    <source>
        <dbReference type="ARBA" id="ARBA00022730"/>
    </source>
</evidence>
<dbReference type="GO" id="GO:0008097">
    <property type="term" value="F:5S rRNA binding"/>
    <property type="evidence" value="ECO:0007669"/>
    <property type="project" value="TreeGrafter"/>
</dbReference>
<protein>
    <submittedName>
        <fullName evidence="7">LSU ribosomal protein L25P</fullName>
    </submittedName>
</protein>
<dbReference type="InterPro" id="IPR037121">
    <property type="entry name" value="Ribosomal_bL25_C"/>
</dbReference>
<evidence type="ECO:0000256" key="2">
    <source>
        <dbReference type="ARBA" id="ARBA00022884"/>
    </source>
</evidence>
<dbReference type="CDD" id="cd00495">
    <property type="entry name" value="Ribosomal_L25_TL5_CTC"/>
    <property type="match status" value="1"/>
</dbReference>
<keyword evidence="3 7" id="KW-0689">Ribosomal protein</keyword>
<dbReference type="InterPro" id="IPR020056">
    <property type="entry name" value="Rbsml_bL25/Gln-tRNA_synth_N"/>
</dbReference>
<dbReference type="InterPro" id="IPR020930">
    <property type="entry name" value="Ribosomal_uL5_bac-type"/>
</dbReference>
<dbReference type="Gene3D" id="2.170.120.20">
    <property type="entry name" value="Ribosomal protein L25, beta domain"/>
    <property type="match status" value="1"/>
</dbReference>
<keyword evidence="1" id="KW-0699">rRNA-binding</keyword>
<keyword evidence="8" id="KW-1185">Reference proteome</keyword>
<comment type="caution">
    <text evidence="7">The sequence shown here is derived from an EMBL/GenBank/DDBJ whole genome shotgun (WGS) entry which is preliminary data.</text>
</comment>
<evidence type="ECO:0000313" key="7">
    <source>
        <dbReference type="EMBL" id="PPK76790.1"/>
    </source>
</evidence>
<keyword evidence="4" id="KW-0687">Ribonucleoprotein</keyword>
<accession>A0A2S6HH54</accession>
<sequence>MNTITVEKRNEQLKAKQLRRKGIVPCCIFGGSLPNSISIQMEEKTAEKLLRKQRLGSKVQLKLEDQTIVTQIKDSSRCFTDSKIEHINFQALDPKTKVNSLAHVILENAEFVTGVLDKMLMEVPYASLPEDMIDTVTVDLEGKPIGTIITVADIPEFLSDRIELQVEKDSIIIRISEKKYAAARDAEQAAQ</sequence>
<dbReference type="AlphaFoldDB" id="A0A2S6HH54"/>
<dbReference type="PANTHER" id="PTHR33284:SF1">
    <property type="entry name" value="RIBOSOMAL PROTEIN L25_GLN-TRNA SYNTHETASE, ANTI-CODON-BINDING DOMAIN-CONTAINING PROTEIN"/>
    <property type="match status" value="1"/>
</dbReference>
<dbReference type="Proteomes" id="UP000237749">
    <property type="component" value="Unassembled WGS sequence"/>
</dbReference>
<name>A0A2S6HH54_9FIRM</name>
<dbReference type="RefSeq" id="WP_104439405.1">
    <property type="nucleotide sequence ID" value="NZ_PTJA01000017.1"/>
</dbReference>
<dbReference type="InterPro" id="IPR029751">
    <property type="entry name" value="Ribosomal_L25_dom"/>
</dbReference>
<gene>
    <name evidence="7" type="ORF">BXY41_11718</name>
</gene>
<evidence type="ECO:0000259" key="6">
    <source>
        <dbReference type="Pfam" id="PF14693"/>
    </source>
</evidence>
<organism evidence="7 8">
    <name type="scientific">Lacrimispora xylanisolvens</name>
    <dbReference type="NCBI Taxonomy" id="384636"/>
    <lineage>
        <taxon>Bacteria</taxon>
        <taxon>Bacillati</taxon>
        <taxon>Bacillota</taxon>
        <taxon>Clostridia</taxon>
        <taxon>Lachnospirales</taxon>
        <taxon>Lachnospiraceae</taxon>
        <taxon>Lacrimispora</taxon>
    </lineage>
</organism>
<keyword evidence="2" id="KW-0694">RNA-binding</keyword>
<dbReference type="GO" id="GO:0003735">
    <property type="term" value="F:structural constituent of ribosome"/>
    <property type="evidence" value="ECO:0007669"/>
    <property type="project" value="InterPro"/>
</dbReference>
<dbReference type="Gene3D" id="2.40.240.10">
    <property type="entry name" value="Ribosomal Protein L25, Chain P"/>
    <property type="match status" value="1"/>
</dbReference>
<feature type="domain" description="Large ribosomal subunit protein bL25 L25" evidence="5">
    <location>
        <begin position="4"/>
        <end position="89"/>
    </location>
</feature>
<proteinExistence type="predicted"/>
<dbReference type="Pfam" id="PF14693">
    <property type="entry name" value="Ribosomal_TL5_C"/>
    <property type="match status" value="1"/>
</dbReference>
<dbReference type="OrthoDB" id="9786489at2"/>
<evidence type="ECO:0000256" key="3">
    <source>
        <dbReference type="ARBA" id="ARBA00022980"/>
    </source>
</evidence>
<dbReference type="PANTHER" id="PTHR33284">
    <property type="entry name" value="RIBOSOMAL PROTEIN L25/GLN-TRNA SYNTHETASE, ANTI-CODON-BINDING DOMAIN-CONTAINING PROTEIN"/>
    <property type="match status" value="1"/>
</dbReference>
<evidence type="ECO:0000259" key="5">
    <source>
        <dbReference type="Pfam" id="PF01386"/>
    </source>
</evidence>
<dbReference type="GO" id="GO:0006412">
    <property type="term" value="P:translation"/>
    <property type="evidence" value="ECO:0007669"/>
    <property type="project" value="InterPro"/>
</dbReference>
<dbReference type="GO" id="GO:0022625">
    <property type="term" value="C:cytosolic large ribosomal subunit"/>
    <property type="evidence" value="ECO:0007669"/>
    <property type="project" value="TreeGrafter"/>
</dbReference>
<dbReference type="Pfam" id="PF01386">
    <property type="entry name" value="Ribosomal_L25p"/>
    <property type="match status" value="1"/>
</dbReference>
<dbReference type="SUPFAM" id="SSF50715">
    <property type="entry name" value="Ribosomal protein L25-like"/>
    <property type="match status" value="1"/>
</dbReference>
<evidence type="ECO:0000256" key="4">
    <source>
        <dbReference type="ARBA" id="ARBA00023274"/>
    </source>
</evidence>
<dbReference type="EMBL" id="PTJA01000017">
    <property type="protein sequence ID" value="PPK76790.1"/>
    <property type="molecule type" value="Genomic_DNA"/>
</dbReference>